<accession>A0A7S8IZS9</accession>
<dbReference type="Proteomes" id="UP000593737">
    <property type="component" value="Chromosome"/>
</dbReference>
<dbReference type="KEGG" id="nkf:Nkreftii_002168"/>
<reference evidence="1 2" key="1">
    <citation type="journal article" date="2020" name="ISME J.">
        <title>Enrichment and physiological characterization of a novel comammox Nitrospira indicates ammonium inhibition of complete nitrification.</title>
        <authorList>
            <person name="Sakoula D."/>
            <person name="Koch H."/>
            <person name="Frank J."/>
            <person name="Jetten M.S.M."/>
            <person name="van Kessel M.A.H.J."/>
            <person name="Lucker S."/>
        </authorList>
    </citation>
    <scope>NUCLEOTIDE SEQUENCE [LARGE SCALE GENOMIC DNA]</scope>
    <source>
        <strain evidence="1">Comreactor17</strain>
    </source>
</reference>
<proteinExistence type="predicted"/>
<dbReference type="EMBL" id="CP047423">
    <property type="protein sequence ID" value="QPD04394.1"/>
    <property type="molecule type" value="Genomic_DNA"/>
</dbReference>
<gene>
    <name evidence="1" type="ORF">Nkreftii_002168</name>
</gene>
<sequence>MVEQVNSEWRVWRETSPEDICNAARSFASGTRCVNVGVLQLWSSQDGCQLTVGKARDVGKRINQKEGDVCVLYATSYYLVPWASAR</sequence>
<evidence type="ECO:0000313" key="2">
    <source>
        <dbReference type="Proteomes" id="UP000593737"/>
    </source>
</evidence>
<name>A0A7S8IZS9_9BACT</name>
<evidence type="ECO:0000313" key="1">
    <source>
        <dbReference type="EMBL" id="QPD04394.1"/>
    </source>
</evidence>
<protein>
    <submittedName>
        <fullName evidence="1">Uncharacterized protein</fullName>
    </submittedName>
</protein>
<organism evidence="1 2">
    <name type="scientific">Candidatus Nitrospira kreftii</name>
    <dbReference type="NCBI Taxonomy" id="2652173"/>
    <lineage>
        <taxon>Bacteria</taxon>
        <taxon>Pseudomonadati</taxon>
        <taxon>Nitrospirota</taxon>
        <taxon>Nitrospiria</taxon>
        <taxon>Nitrospirales</taxon>
        <taxon>Nitrospiraceae</taxon>
        <taxon>Nitrospira</taxon>
    </lineage>
</organism>
<dbReference type="AlphaFoldDB" id="A0A7S8IZS9"/>